<evidence type="ECO:0000313" key="1">
    <source>
        <dbReference type="EMBL" id="EMF80332.1"/>
    </source>
</evidence>
<name>M3FIP4_9LEPT</name>
<proteinExistence type="predicted"/>
<comment type="caution">
    <text evidence="1">The sequence shown here is derived from an EMBL/GenBank/DDBJ whole genome shotgun (WGS) entry which is preliminary data.</text>
</comment>
<gene>
    <name evidence="1" type="ORF">LEP1GSC188_0993</name>
</gene>
<evidence type="ECO:0000313" key="2">
    <source>
        <dbReference type="Proteomes" id="UP000011770"/>
    </source>
</evidence>
<dbReference type="Proteomes" id="UP000011770">
    <property type="component" value="Unassembled WGS sequence"/>
</dbReference>
<organism evidence="1 2">
    <name type="scientific">Leptospira weilii serovar Topaz str. LT2116</name>
    <dbReference type="NCBI Taxonomy" id="1088540"/>
    <lineage>
        <taxon>Bacteria</taxon>
        <taxon>Pseudomonadati</taxon>
        <taxon>Spirochaetota</taxon>
        <taxon>Spirochaetia</taxon>
        <taxon>Leptospirales</taxon>
        <taxon>Leptospiraceae</taxon>
        <taxon>Leptospira</taxon>
    </lineage>
</organism>
<dbReference type="AlphaFoldDB" id="M3FIP4"/>
<dbReference type="EMBL" id="AHOR02000058">
    <property type="protein sequence ID" value="EMF80332.1"/>
    <property type="molecule type" value="Genomic_DNA"/>
</dbReference>
<reference evidence="1 2" key="1">
    <citation type="submission" date="2013-01" db="EMBL/GenBank/DDBJ databases">
        <authorList>
            <person name="Harkins D.M."/>
            <person name="Durkin A.S."/>
            <person name="Brinkac L.M."/>
            <person name="Haft D.H."/>
            <person name="Selengut J.D."/>
            <person name="Sanka R."/>
            <person name="DePew J."/>
            <person name="Purushe J."/>
            <person name="Tulsiani S.M."/>
            <person name="Graham G.C."/>
            <person name="Burns M.-A."/>
            <person name="Dohnt M.F."/>
            <person name="Smythe L.D."/>
            <person name="McKay D.B."/>
            <person name="Craig S.B."/>
            <person name="Vinetz J.M."/>
            <person name="Sutton G.G."/>
            <person name="Nierman W.C."/>
            <person name="Fouts D.E."/>
        </authorList>
    </citation>
    <scope>NUCLEOTIDE SEQUENCE [LARGE SCALE GENOMIC DNA]</scope>
    <source>
        <strain evidence="1 2">LT2116</strain>
    </source>
</reference>
<protein>
    <submittedName>
        <fullName evidence="1">Uncharacterized protein</fullName>
    </submittedName>
</protein>
<accession>M3FIP4</accession>
<sequence>MQRSVGDSDKIEWFWDGLLADIFGSFFEPPDKSIFPFQFIFCCLQ</sequence>